<evidence type="ECO:0000313" key="1">
    <source>
        <dbReference type="EMBL" id="JAD70156.1"/>
    </source>
</evidence>
<proteinExistence type="predicted"/>
<reference evidence="1" key="1">
    <citation type="submission" date="2014-09" db="EMBL/GenBank/DDBJ databases">
        <authorList>
            <person name="Magalhaes I.L.F."/>
            <person name="Oliveira U."/>
            <person name="Santos F.R."/>
            <person name="Vidigal T.H.D.A."/>
            <person name="Brescovit A.D."/>
            <person name="Santos A.J."/>
        </authorList>
    </citation>
    <scope>NUCLEOTIDE SEQUENCE</scope>
    <source>
        <tissue evidence="1">Shoot tissue taken approximately 20 cm above the soil surface</tissue>
    </source>
</reference>
<sequence>MAYLPLVCFSSAHLHHKRSLISIIPNSNMK</sequence>
<organism evidence="1">
    <name type="scientific">Arundo donax</name>
    <name type="common">Giant reed</name>
    <name type="synonym">Donax arundinaceus</name>
    <dbReference type="NCBI Taxonomy" id="35708"/>
    <lineage>
        <taxon>Eukaryota</taxon>
        <taxon>Viridiplantae</taxon>
        <taxon>Streptophyta</taxon>
        <taxon>Embryophyta</taxon>
        <taxon>Tracheophyta</taxon>
        <taxon>Spermatophyta</taxon>
        <taxon>Magnoliopsida</taxon>
        <taxon>Liliopsida</taxon>
        <taxon>Poales</taxon>
        <taxon>Poaceae</taxon>
        <taxon>PACMAD clade</taxon>
        <taxon>Arundinoideae</taxon>
        <taxon>Arundineae</taxon>
        <taxon>Arundo</taxon>
    </lineage>
</organism>
<accession>A0A0A9C3M1</accession>
<name>A0A0A9C3M1_ARUDO</name>
<dbReference type="AlphaFoldDB" id="A0A0A9C3M1"/>
<protein>
    <submittedName>
        <fullName evidence="1">Uncharacterized protein</fullName>
    </submittedName>
</protein>
<reference evidence="1" key="2">
    <citation type="journal article" date="2015" name="Data Brief">
        <title>Shoot transcriptome of the giant reed, Arundo donax.</title>
        <authorList>
            <person name="Barrero R.A."/>
            <person name="Guerrero F.D."/>
            <person name="Moolhuijzen P."/>
            <person name="Goolsby J.A."/>
            <person name="Tidwell J."/>
            <person name="Bellgard S.E."/>
            <person name="Bellgard M.I."/>
        </authorList>
    </citation>
    <scope>NUCLEOTIDE SEQUENCE</scope>
    <source>
        <tissue evidence="1">Shoot tissue taken approximately 20 cm above the soil surface</tissue>
    </source>
</reference>
<dbReference type="EMBL" id="GBRH01227739">
    <property type="protein sequence ID" value="JAD70156.1"/>
    <property type="molecule type" value="Transcribed_RNA"/>
</dbReference>